<feature type="compositionally biased region" description="Low complexity" evidence="5">
    <location>
        <begin position="542"/>
        <end position="558"/>
    </location>
</feature>
<proteinExistence type="predicted"/>
<evidence type="ECO:0000313" key="7">
    <source>
        <dbReference type="EMBL" id="CEH18878.1"/>
    </source>
</evidence>
<evidence type="ECO:0000256" key="2">
    <source>
        <dbReference type="ARBA" id="ARBA00022692"/>
    </source>
</evidence>
<keyword evidence="4 6" id="KW-0472">Membrane</keyword>
<dbReference type="PANTHER" id="PTHR12570">
    <property type="match status" value="1"/>
</dbReference>
<feature type="compositionally biased region" description="Low complexity" evidence="5">
    <location>
        <begin position="565"/>
        <end position="577"/>
    </location>
</feature>
<dbReference type="Proteomes" id="UP000054845">
    <property type="component" value="Unassembled WGS sequence"/>
</dbReference>
<feature type="transmembrane region" description="Helical" evidence="6">
    <location>
        <begin position="319"/>
        <end position="338"/>
    </location>
</feature>
<evidence type="ECO:0000256" key="4">
    <source>
        <dbReference type="ARBA" id="ARBA00023136"/>
    </source>
</evidence>
<feature type="region of interest" description="Disordered" evidence="5">
    <location>
        <begin position="434"/>
        <end position="469"/>
    </location>
</feature>
<organism evidence="7 8">
    <name type="scientific">Ceraceosorus bombacis</name>
    <dbReference type="NCBI Taxonomy" id="401625"/>
    <lineage>
        <taxon>Eukaryota</taxon>
        <taxon>Fungi</taxon>
        <taxon>Dikarya</taxon>
        <taxon>Basidiomycota</taxon>
        <taxon>Ustilaginomycotina</taxon>
        <taxon>Exobasidiomycetes</taxon>
        <taxon>Ceraceosorales</taxon>
        <taxon>Ceraceosoraceae</taxon>
        <taxon>Ceraceosorus</taxon>
    </lineage>
</organism>
<dbReference type="SUPFAM" id="SSF103481">
    <property type="entry name" value="Multidrug resistance efflux transporter EmrE"/>
    <property type="match status" value="1"/>
</dbReference>
<dbReference type="InterPro" id="IPR008521">
    <property type="entry name" value="Mg_trans_NIPA"/>
</dbReference>
<dbReference type="AlphaFoldDB" id="A0A0P1BSE5"/>
<feature type="transmembrane region" description="Helical" evidence="6">
    <location>
        <begin position="186"/>
        <end position="207"/>
    </location>
</feature>
<feature type="transmembrane region" description="Helical" evidence="6">
    <location>
        <begin position="245"/>
        <end position="270"/>
    </location>
</feature>
<evidence type="ECO:0000256" key="1">
    <source>
        <dbReference type="ARBA" id="ARBA00004141"/>
    </source>
</evidence>
<dbReference type="OrthoDB" id="6428174at2759"/>
<sequence>MIDRVSDVNPNLACRRRGRRRRAGGRLLYGSRARLCVLLVSIACFWASLAAASPHPAAEARPTDWLPQSALDYSDAHSARVTAGQAAAQHRTGSSHTAREGSGLSSLTRDKWIGLGLAISSSLAIGTSFIITKKGLMDAADRSTATGGMASDGHYYLQNPIWWAGMSTMIVGEVANFAAYTFAPPILVTPLGALSVLIGAVLASFILKEELGSLGRVGCTLCLVGTVIIVVNAPEDKEIQTVDEILNYAIQPGFLTYCLFVLGYAIWAIWRLVPIYGKRTPLVYLSICSLVGSVSVMAVKGFGVALKLTLDGNNQFTHPSTYCFALVTVVCILVQMNYFNKALDQFSTNIVNPIYYVTFTTSTIFASFLLFNGFNTSGPASAVSLLGGFCVIFMGVYLLNLNRLVDPATQQPRMSLMTGEGVAGTGRLSEAHDRLLGNNDWRGRSSMQYPPSRRGSYPAHTRRDSSGSVLFSAYDNEETVGLTQLNESDEDADDSAGSHQPKHEMRTNVRSAPAPLLTHARKPSLKAARVANGTLNSTLTGAPRATSPQSAPTSAAGTRTPVRPTSVGSTSSVGSGVAHTPSATTPRSPSDWRGVPYVTQSDRR</sequence>
<keyword evidence="8" id="KW-1185">Reference proteome</keyword>
<keyword evidence="2 6" id="KW-0812">Transmembrane</keyword>
<dbReference type="EMBL" id="CCYA01000276">
    <property type="protein sequence ID" value="CEH18878.1"/>
    <property type="molecule type" value="Genomic_DNA"/>
</dbReference>
<dbReference type="Pfam" id="PF05653">
    <property type="entry name" value="Mg_trans_NIPA"/>
    <property type="match status" value="1"/>
</dbReference>
<reference evidence="8" key="1">
    <citation type="submission" date="2014-09" db="EMBL/GenBank/DDBJ databases">
        <authorList>
            <person name="Sharma Rahul"/>
            <person name="Thines Marco"/>
        </authorList>
    </citation>
    <scope>NUCLEOTIDE SEQUENCE [LARGE SCALE GENOMIC DNA]</scope>
</reference>
<name>A0A0P1BSE5_9BASI</name>
<feature type="transmembrane region" description="Helical" evidence="6">
    <location>
        <begin position="214"/>
        <end position="233"/>
    </location>
</feature>
<evidence type="ECO:0000313" key="8">
    <source>
        <dbReference type="Proteomes" id="UP000054845"/>
    </source>
</evidence>
<dbReference type="PANTHER" id="PTHR12570:SF85">
    <property type="entry name" value="DUF803 DOMAIN MEMBRANE PROTEIN (AFU_ORTHOLOGUE AFUA_1G15880)"/>
    <property type="match status" value="1"/>
</dbReference>
<evidence type="ECO:0000256" key="5">
    <source>
        <dbReference type="SAM" id="MobiDB-lite"/>
    </source>
</evidence>
<feature type="transmembrane region" description="Helical" evidence="6">
    <location>
        <begin position="282"/>
        <end position="299"/>
    </location>
</feature>
<accession>A0A0P1BSE5</accession>
<feature type="transmembrane region" description="Helical" evidence="6">
    <location>
        <begin position="161"/>
        <end position="180"/>
    </location>
</feature>
<dbReference type="GO" id="GO:0015095">
    <property type="term" value="F:magnesium ion transmembrane transporter activity"/>
    <property type="evidence" value="ECO:0007669"/>
    <property type="project" value="InterPro"/>
</dbReference>
<evidence type="ECO:0000256" key="3">
    <source>
        <dbReference type="ARBA" id="ARBA00022989"/>
    </source>
</evidence>
<dbReference type="STRING" id="401625.A0A0P1BSE5"/>
<feature type="transmembrane region" description="Helical" evidence="6">
    <location>
        <begin position="350"/>
        <end position="374"/>
    </location>
</feature>
<dbReference type="InterPro" id="IPR037185">
    <property type="entry name" value="EmrE-like"/>
</dbReference>
<comment type="subcellular location">
    <subcellularLocation>
        <location evidence="1">Membrane</location>
        <topology evidence="1">Multi-pass membrane protein</topology>
    </subcellularLocation>
</comment>
<feature type="transmembrane region" description="Helical" evidence="6">
    <location>
        <begin position="380"/>
        <end position="399"/>
    </location>
</feature>
<feature type="region of interest" description="Disordered" evidence="5">
    <location>
        <begin position="484"/>
        <end position="604"/>
    </location>
</feature>
<dbReference type="GO" id="GO:0016020">
    <property type="term" value="C:membrane"/>
    <property type="evidence" value="ECO:0007669"/>
    <property type="project" value="UniProtKB-SubCell"/>
</dbReference>
<protein>
    <submittedName>
        <fullName evidence="7">Uncharacterized conserved protein</fullName>
    </submittedName>
</protein>
<keyword evidence="3 6" id="KW-1133">Transmembrane helix</keyword>
<feature type="transmembrane region" description="Helical" evidence="6">
    <location>
        <begin position="112"/>
        <end position="132"/>
    </location>
</feature>
<evidence type="ECO:0000256" key="6">
    <source>
        <dbReference type="SAM" id="Phobius"/>
    </source>
</evidence>